<dbReference type="Pfam" id="PF25342">
    <property type="entry name" value="GT_PLOD"/>
    <property type="match status" value="1"/>
</dbReference>
<dbReference type="InterPro" id="IPR057589">
    <property type="entry name" value="GT_PLOD"/>
</dbReference>
<comment type="caution">
    <text evidence="2">The sequence shown here is derived from an EMBL/GenBank/DDBJ whole genome shotgun (WGS) entry which is preliminary data.</text>
</comment>
<dbReference type="EMBL" id="JADGJH010001122">
    <property type="protein sequence ID" value="KAJ3118426.1"/>
    <property type="molecule type" value="Genomic_DNA"/>
</dbReference>
<evidence type="ECO:0000313" key="3">
    <source>
        <dbReference type="Proteomes" id="UP001211907"/>
    </source>
</evidence>
<name>A0AAD5SYD4_9FUNG</name>
<evidence type="ECO:0000313" key="2">
    <source>
        <dbReference type="EMBL" id="KAJ3118426.1"/>
    </source>
</evidence>
<feature type="domain" description="PLOD1-3-like GT" evidence="1">
    <location>
        <begin position="169"/>
        <end position="334"/>
    </location>
</feature>
<accession>A0AAD5SYD4</accession>
<gene>
    <name evidence="2" type="ORF">HK100_000613</name>
</gene>
<protein>
    <recommendedName>
        <fullName evidence="1">PLOD1-3-like GT domain-containing protein</fullName>
    </recommendedName>
</protein>
<keyword evidence="3" id="KW-1185">Reference proteome</keyword>
<reference evidence="2" key="1">
    <citation type="submission" date="2020-05" db="EMBL/GenBank/DDBJ databases">
        <title>Phylogenomic resolution of chytrid fungi.</title>
        <authorList>
            <person name="Stajich J.E."/>
            <person name="Amses K."/>
            <person name="Simmons R."/>
            <person name="Seto K."/>
            <person name="Myers J."/>
            <person name="Bonds A."/>
            <person name="Quandt C.A."/>
            <person name="Barry K."/>
            <person name="Liu P."/>
            <person name="Grigoriev I."/>
            <person name="Longcore J.E."/>
            <person name="James T.Y."/>
        </authorList>
    </citation>
    <scope>NUCLEOTIDE SEQUENCE</scope>
    <source>
        <strain evidence="2">JEL0513</strain>
    </source>
</reference>
<sequence>MKAKSNMVGAAKMLLTLVSVIAFSSILNPKFTKYIHSLHTKSTKVFNNFEKHAKICDQHFHKNSDADIQVILGPEPTKKTWNAETVLPHHNGSTSGTGIRIVGISYDAGNILNSMPFPHYMCETTIFSAALNDIPLQLYGAQPAMQIHSEGGSEKDGKIGRMMALVCALPADEVVMMIDAWDTVFQRKFAELEFLYAHKWLSPDFVIGAEANCWPDWAPYCVNSSYVQPNPGPTGFRFINSGTLIGKAGFWSEFLSDAINAYNNGLKDDQNVFAQITHRHYKQRGYFIDHGMELVGSLQPPAKFAAYWHNDRQYFVIGDTRTVPAVIHLNGGGKDFVKPARGDLWYLEVGEILTPHVKKVVQNYKIFVDGVEKVVSEICPDFF</sequence>
<dbReference type="AlphaFoldDB" id="A0AAD5SYD4"/>
<proteinExistence type="predicted"/>
<organism evidence="2 3">
    <name type="scientific">Physocladia obscura</name>
    <dbReference type="NCBI Taxonomy" id="109957"/>
    <lineage>
        <taxon>Eukaryota</taxon>
        <taxon>Fungi</taxon>
        <taxon>Fungi incertae sedis</taxon>
        <taxon>Chytridiomycota</taxon>
        <taxon>Chytridiomycota incertae sedis</taxon>
        <taxon>Chytridiomycetes</taxon>
        <taxon>Chytridiales</taxon>
        <taxon>Chytriomycetaceae</taxon>
        <taxon>Physocladia</taxon>
    </lineage>
</organism>
<evidence type="ECO:0000259" key="1">
    <source>
        <dbReference type="Pfam" id="PF25342"/>
    </source>
</evidence>
<dbReference type="Proteomes" id="UP001211907">
    <property type="component" value="Unassembled WGS sequence"/>
</dbReference>
<dbReference type="CDD" id="cd22997">
    <property type="entry name" value="GT_LH"/>
    <property type="match status" value="1"/>
</dbReference>